<protein>
    <submittedName>
        <fullName evidence="1">Uncharacterized protein</fullName>
    </submittedName>
</protein>
<gene>
    <name evidence="1" type="ORF">GTO91_13235</name>
</gene>
<dbReference type="Proteomes" id="UP000463470">
    <property type="component" value="Unassembled WGS sequence"/>
</dbReference>
<name>A0A845L4Q1_9FIRM</name>
<organism evidence="1 2">
    <name type="scientific">Heliomicrobium undosum</name>
    <dbReference type="NCBI Taxonomy" id="121734"/>
    <lineage>
        <taxon>Bacteria</taxon>
        <taxon>Bacillati</taxon>
        <taxon>Bacillota</taxon>
        <taxon>Clostridia</taxon>
        <taxon>Eubacteriales</taxon>
        <taxon>Heliobacteriaceae</taxon>
        <taxon>Heliomicrobium</taxon>
    </lineage>
</organism>
<dbReference type="Pfam" id="PF11308">
    <property type="entry name" value="Glyco_hydro_129"/>
    <property type="match status" value="2"/>
</dbReference>
<dbReference type="AlphaFoldDB" id="A0A845L4Q1"/>
<evidence type="ECO:0000313" key="2">
    <source>
        <dbReference type="Proteomes" id="UP000463470"/>
    </source>
</evidence>
<dbReference type="EMBL" id="WXEY01000017">
    <property type="protein sequence ID" value="MZP30676.1"/>
    <property type="molecule type" value="Genomic_DNA"/>
</dbReference>
<evidence type="ECO:0000313" key="1">
    <source>
        <dbReference type="EMBL" id="MZP30676.1"/>
    </source>
</evidence>
<dbReference type="RefSeq" id="WP_161259203.1">
    <property type="nucleotide sequence ID" value="NZ_WXEY01000017.1"/>
</dbReference>
<accession>A0A845L4Q1</accession>
<reference evidence="1 2" key="1">
    <citation type="submission" date="2020-01" db="EMBL/GenBank/DDBJ databases">
        <title>Whole-genome sequence of Heliobacterium undosum DSM 13378.</title>
        <authorList>
            <person name="Kyndt J.A."/>
            <person name="Meyer T.E."/>
        </authorList>
    </citation>
    <scope>NUCLEOTIDE SEQUENCE [LARGE SCALE GENOMIC DNA]</scope>
    <source>
        <strain evidence="1 2">DSM 13378</strain>
    </source>
</reference>
<dbReference type="Gene3D" id="2.60.120.260">
    <property type="entry name" value="Galactose-binding domain-like"/>
    <property type="match status" value="1"/>
</dbReference>
<proteinExistence type="predicted"/>
<keyword evidence="2" id="KW-1185">Reference proteome</keyword>
<dbReference type="OrthoDB" id="2496946at2"/>
<dbReference type="InterPro" id="IPR021459">
    <property type="entry name" value="GH101-related"/>
</dbReference>
<sequence>MRFKVVTTGKVLLCLLACGLFLTGPLQPMFAADRRAVAGEVAAVPLENAATSTETSGVPFIYDGFEAGLVDWTLQSKGNGGEGTVSLESGSYTGRGDSAGGSNAAWGGYASAGGYGAGGGDSPAGVHSVRIAPAGDGEWRFSTPKKIPVATGDLLELKGWIKRLGSGAATLSARGCDARGNAVEWQIDAPVIEGDAAWGVVATRLVIPPGIAYIQPQLAGQGGGVTWADDLSLTPVMAPRRNPAMPAQARTENAVFSIAVHTDDLTLAVTDKRTGQAWRQQALRSDFILIDIQSGKQIVMALRHIASGNDVLATIKPIGDSPEFTVTLSGEGMLGSALRFPHPFVSGPGTQAVIPRGQGILWPADAPSLPFMRLPAYSGEGLAMPFWGITDGERGLMTLLETPDDSAVHLERIEGKLALSPQWEPQKGRFAYDRRLRYILFDRGGFVAMAKRYREYVRSGDRFVSLEKKARDNRELNKLIGAANIWYEGKGDPEVAGEMKALQFDKVLWNHVEGDTQAALGPEAIQQINALGYLCGRSDLFHQVVNPEKAEHLAAGLDPRWPQSIWPDGLVTGPDGEWVRGWKAKAKDGGWIDGAIVSDEAALSVARWRIPTVLKDSPYGAWLIDGVTSLPWQEDYHQRHPMTRSQSRQSRMNLLKVASSELKRVTGSVGGHDAATPFVHYFEGMMGVTPQAGPGGGVDSTAGGKAGSQPAAALSADHRYGIPLWELVHHDSVLSYWRRDEGNNSLPEQWEKRDLFNILYGTPPLYTLDRDGWKKDKQRLAESYQKVSSVARKVGTAEMTDFRFLTPDRSVQQSVFANGVTVTVNFGSHAYTINAWSELKPMGYLVTDTKK</sequence>
<comment type="caution">
    <text evidence="1">The sequence shown here is derived from an EMBL/GenBank/DDBJ whole genome shotgun (WGS) entry which is preliminary data.</text>
</comment>